<reference evidence="2 3" key="1">
    <citation type="submission" date="2006-02" db="EMBL/GenBank/DDBJ databases">
        <authorList>
            <person name="Pinhassi J."/>
            <person name="Pedros-Alio C."/>
            <person name="Ferriera S."/>
            <person name="Johnson J."/>
            <person name="Kravitz S."/>
            <person name="Halpern A."/>
            <person name="Remington K."/>
            <person name="Beeson K."/>
            <person name="Tran B."/>
            <person name="Rogers Y.-H."/>
            <person name="Friedman R."/>
            <person name="Venter J.C."/>
        </authorList>
    </citation>
    <scope>NUCLEOTIDE SEQUENCE [LARGE SCALE GENOMIC DNA]</scope>
    <source>
        <strain evidence="2 3">MED92</strain>
    </source>
</reference>
<dbReference type="InterPro" id="IPR029063">
    <property type="entry name" value="SAM-dependent_MTases_sf"/>
</dbReference>
<dbReference type="Gene3D" id="3.40.50.150">
    <property type="entry name" value="Vaccinia Virus protein VP39"/>
    <property type="match status" value="1"/>
</dbReference>
<gene>
    <name evidence="2" type="ORF">MED92_09226</name>
</gene>
<evidence type="ECO:0000313" key="3">
    <source>
        <dbReference type="Proteomes" id="UP000002171"/>
    </source>
</evidence>
<keyword evidence="3" id="KW-1185">Reference proteome</keyword>
<dbReference type="OrthoDB" id="6191410at2"/>
<dbReference type="AlphaFoldDB" id="A0A7U8C5J3"/>
<dbReference type="Pfam" id="PF08241">
    <property type="entry name" value="Methyltransf_11"/>
    <property type="match status" value="1"/>
</dbReference>
<evidence type="ECO:0000259" key="1">
    <source>
        <dbReference type="Pfam" id="PF08241"/>
    </source>
</evidence>
<dbReference type="InterPro" id="IPR013216">
    <property type="entry name" value="Methyltransf_11"/>
</dbReference>
<protein>
    <submittedName>
        <fullName evidence="2">Generic methyl-transferase</fullName>
    </submittedName>
</protein>
<sequence length="260" mass="30082">MSYHKQPPLESVLPQIRTWFDSELGQEFLADERDSVDRIVSTLFGMHLAQFSVDSRIQLFESSPVVHNFSVIPTLELGIQDNNIVAKHEEIPLAHESVDVVVLHHALDFSDAPHQVLREASRILRPGGHVVIVGFNPMSYWGFYRFLKRKKNLPPWLGQFLSHRRLSDWLKLLELTELKHLSGYHRFPFETRKWRRRLRLLESISRRMPGHSGAYSILLARKDIAGMTPLRSGWGLRRLISLPVAEPTARDTLRKTIENS</sequence>
<dbReference type="GO" id="GO:0008757">
    <property type="term" value="F:S-adenosylmethionine-dependent methyltransferase activity"/>
    <property type="evidence" value="ECO:0007669"/>
    <property type="project" value="InterPro"/>
</dbReference>
<dbReference type="SUPFAM" id="SSF53335">
    <property type="entry name" value="S-adenosyl-L-methionine-dependent methyltransferases"/>
    <property type="match status" value="1"/>
</dbReference>
<evidence type="ECO:0000313" key="2">
    <source>
        <dbReference type="EMBL" id="EAR60500.1"/>
    </source>
</evidence>
<proteinExistence type="predicted"/>
<organism evidence="2 3">
    <name type="scientific">Neptuniibacter caesariensis</name>
    <dbReference type="NCBI Taxonomy" id="207954"/>
    <lineage>
        <taxon>Bacteria</taxon>
        <taxon>Pseudomonadati</taxon>
        <taxon>Pseudomonadota</taxon>
        <taxon>Gammaproteobacteria</taxon>
        <taxon>Oceanospirillales</taxon>
        <taxon>Oceanospirillaceae</taxon>
        <taxon>Neptuniibacter</taxon>
    </lineage>
</organism>
<name>A0A7U8C5J3_NEPCE</name>
<dbReference type="CDD" id="cd02440">
    <property type="entry name" value="AdoMet_MTases"/>
    <property type="match status" value="1"/>
</dbReference>
<keyword evidence="2" id="KW-0808">Transferase</keyword>
<accession>A0A7U8C5J3</accession>
<dbReference type="Proteomes" id="UP000002171">
    <property type="component" value="Unassembled WGS sequence"/>
</dbReference>
<dbReference type="RefSeq" id="WP_007019513.1">
    <property type="nucleotide sequence ID" value="NZ_CH724125.1"/>
</dbReference>
<dbReference type="EMBL" id="AAOW01000017">
    <property type="protein sequence ID" value="EAR60500.1"/>
    <property type="molecule type" value="Genomic_DNA"/>
</dbReference>
<feature type="domain" description="Methyltransferase type 11" evidence="1">
    <location>
        <begin position="84"/>
        <end position="132"/>
    </location>
</feature>
<comment type="caution">
    <text evidence="2">The sequence shown here is derived from an EMBL/GenBank/DDBJ whole genome shotgun (WGS) entry which is preliminary data.</text>
</comment>